<dbReference type="AlphaFoldDB" id="A0A518H934"/>
<name>A0A518H934_9BACT</name>
<dbReference type="Proteomes" id="UP000317835">
    <property type="component" value="Chromosome"/>
</dbReference>
<dbReference type="OrthoDB" id="291111at2"/>
<dbReference type="KEGG" id="tpla:ElP_52860"/>
<proteinExistence type="predicted"/>
<reference evidence="1 2" key="1">
    <citation type="submission" date="2019-02" db="EMBL/GenBank/DDBJ databases">
        <title>Deep-cultivation of Planctomycetes and their phenomic and genomic characterization uncovers novel biology.</title>
        <authorList>
            <person name="Wiegand S."/>
            <person name="Jogler M."/>
            <person name="Boedeker C."/>
            <person name="Pinto D."/>
            <person name="Vollmers J."/>
            <person name="Rivas-Marin E."/>
            <person name="Kohn T."/>
            <person name="Peeters S.H."/>
            <person name="Heuer A."/>
            <person name="Rast P."/>
            <person name="Oberbeckmann S."/>
            <person name="Bunk B."/>
            <person name="Jeske O."/>
            <person name="Meyerdierks A."/>
            <person name="Storesund J.E."/>
            <person name="Kallscheuer N."/>
            <person name="Luecker S."/>
            <person name="Lage O.M."/>
            <person name="Pohl T."/>
            <person name="Merkel B.J."/>
            <person name="Hornburger P."/>
            <person name="Mueller R.-W."/>
            <person name="Bruemmer F."/>
            <person name="Labrenz M."/>
            <person name="Spormann A.M."/>
            <person name="Op den Camp H."/>
            <person name="Overmann J."/>
            <person name="Amann R."/>
            <person name="Jetten M.S.M."/>
            <person name="Mascher T."/>
            <person name="Medema M.H."/>
            <person name="Devos D.P."/>
            <person name="Kaster A.-K."/>
            <person name="Ovreas L."/>
            <person name="Rohde M."/>
            <person name="Galperin M.Y."/>
            <person name="Jogler C."/>
        </authorList>
    </citation>
    <scope>NUCLEOTIDE SEQUENCE [LARGE SCALE GENOMIC DNA]</scope>
    <source>
        <strain evidence="1 2">ElP</strain>
    </source>
</reference>
<sequence length="66" mass="7323">MDSHSYFERLVETAGLIARHPDYPGKHRVVEDCRSEVEDLAHAGRISAEQGQVLLHILLGACQPTV</sequence>
<accession>A0A518H934</accession>
<dbReference type="RefSeq" id="WP_145275040.1">
    <property type="nucleotide sequence ID" value="NZ_CP036426.1"/>
</dbReference>
<organism evidence="1 2">
    <name type="scientific">Tautonia plasticadhaerens</name>
    <dbReference type="NCBI Taxonomy" id="2527974"/>
    <lineage>
        <taxon>Bacteria</taxon>
        <taxon>Pseudomonadati</taxon>
        <taxon>Planctomycetota</taxon>
        <taxon>Planctomycetia</taxon>
        <taxon>Isosphaerales</taxon>
        <taxon>Isosphaeraceae</taxon>
        <taxon>Tautonia</taxon>
    </lineage>
</organism>
<keyword evidence="2" id="KW-1185">Reference proteome</keyword>
<evidence type="ECO:0000313" key="2">
    <source>
        <dbReference type="Proteomes" id="UP000317835"/>
    </source>
</evidence>
<gene>
    <name evidence="1" type="ORF">ElP_52860</name>
</gene>
<dbReference type="EMBL" id="CP036426">
    <property type="protein sequence ID" value="QDV37349.1"/>
    <property type="molecule type" value="Genomic_DNA"/>
</dbReference>
<evidence type="ECO:0000313" key="1">
    <source>
        <dbReference type="EMBL" id="QDV37349.1"/>
    </source>
</evidence>
<protein>
    <submittedName>
        <fullName evidence="1">Uncharacterized protein</fullName>
    </submittedName>
</protein>